<comment type="caution">
    <text evidence="10">The sequence shown here is derived from an EMBL/GenBank/DDBJ whole genome shotgun (WGS) entry which is preliminary data.</text>
</comment>
<organism evidence="10 11">
    <name type="scientific">Penicillium freii</name>
    <dbReference type="NCBI Taxonomy" id="48697"/>
    <lineage>
        <taxon>Eukaryota</taxon>
        <taxon>Fungi</taxon>
        <taxon>Dikarya</taxon>
        <taxon>Ascomycota</taxon>
        <taxon>Pezizomycotina</taxon>
        <taxon>Eurotiomycetes</taxon>
        <taxon>Eurotiomycetidae</taxon>
        <taxon>Eurotiales</taxon>
        <taxon>Aspergillaceae</taxon>
        <taxon>Penicillium</taxon>
    </lineage>
</organism>
<dbReference type="SUPFAM" id="SSF50447">
    <property type="entry name" value="Translation proteins"/>
    <property type="match status" value="1"/>
</dbReference>
<dbReference type="InterPro" id="IPR019927">
    <property type="entry name" value="Ribosomal_uL3_bac/org-type"/>
</dbReference>
<name>A0A101MK63_PENFR</name>
<gene>
    <name evidence="10" type="ORF">ACN42_g5115</name>
</gene>
<dbReference type="InterPro" id="IPR009000">
    <property type="entry name" value="Transl_B-barrel_sf"/>
</dbReference>
<evidence type="ECO:0000256" key="9">
    <source>
        <dbReference type="SAM" id="MobiDB-lite"/>
    </source>
</evidence>
<dbReference type="FunFam" id="2.40.30.10:FF:000004">
    <property type="entry name" value="50S ribosomal protein L3"/>
    <property type="match status" value="1"/>
</dbReference>
<keyword evidence="4 8" id="KW-0689">Ribosomal protein</keyword>
<dbReference type="EMBL" id="LLXE01000114">
    <property type="protein sequence ID" value="KUM61993.1"/>
    <property type="molecule type" value="Genomic_DNA"/>
</dbReference>
<comment type="subcellular location">
    <subcellularLocation>
        <location evidence="1">Mitochondrion</location>
    </subcellularLocation>
</comment>
<keyword evidence="5" id="KW-0496">Mitochondrion</keyword>
<dbReference type="Proteomes" id="UP000055045">
    <property type="component" value="Unassembled WGS sequence"/>
</dbReference>
<evidence type="ECO:0000313" key="10">
    <source>
        <dbReference type="EMBL" id="KUM61993.1"/>
    </source>
</evidence>
<dbReference type="PANTHER" id="PTHR11229">
    <property type="entry name" value="50S RIBOSOMAL PROTEIN L3"/>
    <property type="match status" value="1"/>
</dbReference>
<proteinExistence type="inferred from homology"/>
<protein>
    <recommendedName>
        <fullName evidence="7">Large ribosomal subunit protein uL3m</fullName>
    </recommendedName>
</protein>
<evidence type="ECO:0000256" key="8">
    <source>
        <dbReference type="RuleBase" id="RU003905"/>
    </source>
</evidence>
<dbReference type="AlphaFoldDB" id="A0A101MK63"/>
<dbReference type="PROSITE" id="PS00474">
    <property type="entry name" value="RIBOSOMAL_L3"/>
    <property type="match status" value="1"/>
</dbReference>
<evidence type="ECO:0000313" key="11">
    <source>
        <dbReference type="Proteomes" id="UP000055045"/>
    </source>
</evidence>
<evidence type="ECO:0000256" key="2">
    <source>
        <dbReference type="ARBA" id="ARBA00006540"/>
    </source>
</evidence>
<dbReference type="Gene3D" id="3.30.160.810">
    <property type="match status" value="1"/>
</dbReference>
<feature type="compositionally biased region" description="Low complexity" evidence="9">
    <location>
        <begin position="43"/>
        <end position="58"/>
    </location>
</feature>
<accession>A0A101MK63</accession>
<comment type="similarity">
    <text evidence="2 8">Belongs to the universal ribosomal protein uL3 family.</text>
</comment>
<dbReference type="HAMAP" id="MF_01325_B">
    <property type="entry name" value="Ribosomal_uL3_B"/>
    <property type="match status" value="1"/>
</dbReference>
<dbReference type="Gene3D" id="2.40.30.10">
    <property type="entry name" value="Translation factors"/>
    <property type="match status" value="1"/>
</dbReference>
<dbReference type="InterPro" id="IPR019926">
    <property type="entry name" value="Ribosomal_uL3_CS"/>
</dbReference>
<dbReference type="PANTHER" id="PTHR11229:SF8">
    <property type="entry name" value="LARGE RIBOSOMAL SUBUNIT PROTEIN UL3M"/>
    <property type="match status" value="1"/>
</dbReference>
<evidence type="ECO:0000256" key="7">
    <source>
        <dbReference type="ARBA" id="ARBA00035209"/>
    </source>
</evidence>
<evidence type="ECO:0000256" key="4">
    <source>
        <dbReference type="ARBA" id="ARBA00022980"/>
    </source>
</evidence>
<dbReference type="FunFam" id="3.30.160.810:FF:000001">
    <property type="entry name" value="50S ribosomal protein L3"/>
    <property type="match status" value="1"/>
</dbReference>
<evidence type="ECO:0000256" key="6">
    <source>
        <dbReference type="ARBA" id="ARBA00023274"/>
    </source>
</evidence>
<dbReference type="GO" id="GO:0003735">
    <property type="term" value="F:structural constituent of ribosome"/>
    <property type="evidence" value="ECO:0007669"/>
    <property type="project" value="InterPro"/>
</dbReference>
<keyword evidence="3" id="KW-0809">Transit peptide</keyword>
<dbReference type="Pfam" id="PF00297">
    <property type="entry name" value="Ribosomal_L3"/>
    <property type="match status" value="1"/>
</dbReference>
<keyword evidence="11" id="KW-1185">Reference proteome</keyword>
<feature type="region of interest" description="Disordered" evidence="9">
    <location>
        <begin position="37"/>
        <end position="59"/>
    </location>
</feature>
<sequence>MRVLSPSLSYPLNPWEHGRHSSEFVYFGEPAYALTKPNTKNFPSSQPRRAPQSPSQYQTMSPRLGGLLQLSPVWGAPLITPRIPVRSFGIRSLNPPKPSRFNVGPGLPVLESTSTAALRRKANSLPLRTGAIGIKKGMTAIYDPESGKRIPCTVLQLDRVEVISHKTRERHGYYAVQVGAGWKHPSNVTKSLLGHFSVNGLSPKRHIFEFRVKDEAGLIPVGQSIEAGWFQEGQFVDARSNTKGKGFAGVMKRHGFHGQDRSHGVSLTHRSMGSSGPGQGGGSRVYPGKKMAGNMGNNQNTVQNLKILKVDSENGIVVVSGAVSGPKGCVVRIQDAIKKPWPEVPQAESAEPATEAATA</sequence>
<evidence type="ECO:0000256" key="1">
    <source>
        <dbReference type="ARBA" id="ARBA00004173"/>
    </source>
</evidence>
<feature type="region of interest" description="Disordered" evidence="9">
    <location>
        <begin position="254"/>
        <end position="289"/>
    </location>
</feature>
<dbReference type="NCBIfam" id="TIGR03625">
    <property type="entry name" value="L3_bact"/>
    <property type="match status" value="1"/>
</dbReference>
<evidence type="ECO:0000256" key="3">
    <source>
        <dbReference type="ARBA" id="ARBA00022946"/>
    </source>
</evidence>
<dbReference type="InterPro" id="IPR000597">
    <property type="entry name" value="Ribosomal_uL3"/>
</dbReference>
<keyword evidence="6 8" id="KW-0687">Ribonucleoprotein</keyword>
<reference evidence="10 11" key="1">
    <citation type="submission" date="2015-10" db="EMBL/GenBank/DDBJ databases">
        <title>Genome sequencing of Penicillium freii.</title>
        <authorList>
            <person name="Nguyen H.D."/>
            <person name="Visagie C.M."/>
            <person name="Seifert K.A."/>
        </authorList>
    </citation>
    <scope>NUCLEOTIDE SEQUENCE [LARGE SCALE GENOMIC DNA]</scope>
    <source>
        <strain evidence="10 11">DAOM 242723</strain>
    </source>
</reference>
<dbReference type="STRING" id="48697.A0A101MK63"/>
<dbReference type="GO" id="GO:0006412">
    <property type="term" value="P:translation"/>
    <property type="evidence" value="ECO:0007669"/>
    <property type="project" value="InterPro"/>
</dbReference>
<evidence type="ECO:0000256" key="5">
    <source>
        <dbReference type="ARBA" id="ARBA00023128"/>
    </source>
</evidence>
<dbReference type="GO" id="GO:0005762">
    <property type="term" value="C:mitochondrial large ribosomal subunit"/>
    <property type="evidence" value="ECO:0007669"/>
    <property type="project" value="TreeGrafter"/>
</dbReference>